<feature type="transmembrane region" description="Helical" evidence="6">
    <location>
        <begin position="27"/>
        <end position="44"/>
    </location>
</feature>
<gene>
    <name evidence="7" type="ORF">J2S13_002433</name>
</gene>
<feature type="transmembrane region" description="Helical" evidence="6">
    <location>
        <begin position="89"/>
        <end position="109"/>
    </location>
</feature>
<evidence type="ECO:0000256" key="3">
    <source>
        <dbReference type="ARBA" id="ARBA00022989"/>
    </source>
</evidence>
<sequence>MKLNSITVAFGFVGSFFSWMLGGWDSLIQYLLLFMMADYVTGMIKAGINKEICNKIGFVGLAKKVGILTIVAVAHGLDQLFATAEANLFSFNFPIIRTIVIWGYIINEVTSILENVKMMGVPVPSIIEKVLSILKAENNKINKK</sequence>
<dbReference type="Pfam" id="PF05105">
    <property type="entry name" value="Phage_holin_4_1"/>
    <property type="match status" value="1"/>
</dbReference>
<evidence type="ECO:0000313" key="8">
    <source>
        <dbReference type="Proteomes" id="UP001237207"/>
    </source>
</evidence>
<evidence type="ECO:0000256" key="1">
    <source>
        <dbReference type="ARBA" id="ARBA00004141"/>
    </source>
</evidence>
<name>A0AAJ1T3J9_9BACI</name>
<organism evidence="7 8">
    <name type="scientific">Oikeobacillus pervagus</name>
    <dbReference type="NCBI Taxonomy" id="1325931"/>
    <lineage>
        <taxon>Bacteria</taxon>
        <taxon>Bacillati</taxon>
        <taxon>Bacillota</taxon>
        <taxon>Bacilli</taxon>
        <taxon>Bacillales</taxon>
        <taxon>Bacillaceae</taxon>
        <taxon>Oikeobacillus</taxon>
    </lineage>
</organism>
<evidence type="ECO:0000256" key="6">
    <source>
        <dbReference type="SAM" id="Phobius"/>
    </source>
</evidence>
<evidence type="ECO:0000256" key="2">
    <source>
        <dbReference type="ARBA" id="ARBA00022692"/>
    </source>
</evidence>
<keyword evidence="3 6" id="KW-1133">Transmembrane helix</keyword>
<proteinExistence type="inferred from homology"/>
<reference evidence="7" key="1">
    <citation type="submission" date="2023-07" db="EMBL/GenBank/DDBJ databases">
        <title>Genomic Encyclopedia of Type Strains, Phase IV (KMG-IV): sequencing the most valuable type-strain genomes for metagenomic binning, comparative biology and taxonomic classification.</title>
        <authorList>
            <person name="Goeker M."/>
        </authorList>
    </citation>
    <scope>NUCLEOTIDE SEQUENCE</scope>
    <source>
        <strain evidence="7">DSM 23947</strain>
    </source>
</reference>
<dbReference type="GO" id="GO:0016020">
    <property type="term" value="C:membrane"/>
    <property type="evidence" value="ECO:0007669"/>
    <property type="project" value="UniProtKB-SubCell"/>
</dbReference>
<keyword evidence="4 6" id="KW-0472">Membrane</keyword>
<dbReference type="EMBL" id="JAUSUC010000033">
    <property type="protein sequence ID" value="MDQ0216011.1"/>
    <property type="molecule type" value="Genomic_DNA"/>
</dbReference>
<accession>A0AAJ1T3J9</accession>
<feature type="transmembrane region" description="Helical" evidence="6">
    <location>
        <begin position="5"/>
        <end position="21"/>
    </location>
</feature>
<evidence type="ECO:0000313" key="7">
    <source>
        <dbReference type="EMBL" id="MDQ0216011.1"/>
    </source>
</evidence>
<evidence type="ECO:0000256" key="5">
    <source>
        <dbReference type="ARBA" id="ARBA00023600"/>
    </source>
</evidence>
<evidence type="ECO:0000256" key="4">
    <source>
        <dbReference type="ARBA" id="ARBA00023136"/>
    </source>
</evidence>
<comment type="subcellular location">
    <subcellularLocation>
        <location evidence="1">Membrane</location>
        <topology evidence="1">Multi-pass membrane protein</topology>
    </subcellularLocation>
</comment>
<dbReference type="NCBIfam" id="TIGR01593">
    <property type="entry name" value="holin_tox_secr"/>
    <property type="match status" value="1"/>
</dbReference>
<keyword evidence="8" id="KW-1185">Reference proteome</keyword>
<comment type="caution">
    <text evidence="7">The sequence shown here is derived from an EMBL/GenBank/DDBJ whole genome shotgun (WGS) entry which is preliminary data.</text>
</comment>
<comment type="similarity">
    <text evidence="5">Belongs to the bacteriophage holin family. Cp-1 holin subfamily.</text>
</comment>
<feature type="transmembrane region" description="Helical" evidence="6">
    <location>
        <begin position="56"/>
        <end position="77"/>
    </location>
</feature>
<dbReference type="InterPro" id="IPR006480">
    <property type="entry name" value="Phage_holin_4_1"/>
</dbReference>
<dbReference type="AlphaFoldDB" id="A0AAJ1T3J9"/>
<keyword evidence="2 6" id="KW-0812">Transmembrane</keyword>
<dbReference type="RefSeq" id="WP_307258012.1">
    <property type="nucleotide sequence ID" value="NZ_JAUSUC010000033.1"/>
</dbReference>
<dbReference type="Proteomes" id="UP001237207">
    <property type="component" value="Unassembled WGS sequence"/>
</dbReference>
<protein>
    <submittedName>
        <fullName evidence="7">Toxin secretion/phage lysis holin</fullName>
    </submittedName>
</protein>